<keyword evidence="6 7" id="KW-0592">Phosphate transport</keyword>
<dbReference type="Gene3D" id="3.40.190.10">
    <property type="entry name" value="Periplasmic binding protein-like II"/>
    <property type="match status" value="2"/>
</dbReference>
<dbReference type="InterPro" id="IPR024370">
    <property type="entry name" value="PBP_domain"/>
</dbReference>
<evidence type="ECO:0000256" key="1">
    <source>
        <dbReference type="ARBA" id="ARBA00002841"/>
    </source>
</evidence>
<protein>
    <recommendedName>
        <fullName evidence="4 7">Phosphate-binding protein PstS</fullName>
    </recommendedName>
</protein>
<evidence type="ECO:0000256" key="4">
    <source>
        <dbReference type="ARBA" id="ARBA00021889"/>
    </source>
</evidence>
<comment type="similarity">
    <text evidence="2 7">Belongs to the PstS family.</text>
</comment>
<dbReference type="NCBIfam" id="TIGR00975">
    <property type="entry name" value="3a0107s03"/>
    <property type="match status" value="1"/>
</dbReference>
<organism evidence="9 10">
    <name type="scientific">Roseomonas fluvialis</name>
    <dbReference type="NCBI Taxonomy" id="1750527"/>
    <lineage>
        <taxon>Bacteria</taxon>
        <taxon>Pseudomonadati</taxon>
        <taxon>Pseudomonadota</taxon>
        <taxon>Alphaproteobacteria</taxon>
        <taxon>Acetobacterales</taxon>
        <taxon>Roseomonadaceae</taxon>
        <taxon>Roseomonas</taxon>
    </lineage>
</organism>
<keyword evidence="5 7" id="KW-0813">Transport</keyword>
<feature type="domain" description="PBP" evidence="8">
    <location>
        <begin position="40"/>
        <end position="324"/>
    </location>
</feature>
<dbReference type="PANTHER" id="PTHR42996">
    <property type="entry name" value="PHOSPHATE-BINDING PROTEIN PSTS"/>
    <property type="match status" value="1"/>
</dbReference>
<dbReference type="InterPro" id="IPR005673">
    <property type="entry name" value="ABC_phos-bd_PstS"/>
</dbReference>
<dbReference type="PANTHER" id="PTHR42996:SF1">
    <property type="entry name" value="PHOSPHATE-BINDING PROTEIN PSTS"/>
    <property type="match status" value="1"/>
</dbReference>
<dbReference type="EMBL" id="AP025637">
    <property type="protein sequence ID" value="BDG72966.1"/>
    <property type="molecule type" value="Genomic_DNA"/>
</dbReference>
<dbReference type="CDD" id="cd13565">
    <property type="entry name" value="PBP2_PstS"/>
    <property type="match status" value="1"/>
</dbReference>
<gene>
    <name evidence="9" type="primary">pstS</name>
    <name evidence="9" type="ORF">Rmf_28950</name>
</gene>
<accession>A0ABM7Y4Z3</accession>
<evidence type="ECO:0000259" key="8">
    <source>
        <dbReference type="Pfam" id="PF12849"/>
    </source>
</evidence>
<evidence type="ECO:0000256" key="3">
    <source>
        <dbReference type="ARBA" id="ARBA00011529"/>
    </source>
</evidence>
<keyword evidence="10" id="KW-1185">Reference proteome</keyword>
<dbReference type="InterPro" id="IPR050962">
    <property type="entry name" value="Phosphate-bind_PstS"/>
</dbReference>
<dbReference type="InterPro" id="IPR006311">
    <property type="entry name" value="TAT_signal"/>
</dbReference>
<dbReference type="NCBIfam" id="NF008171">
    <property type="entry name" value="PRK10918.1"/>
    <property type="match status" value="1"/>
</dbReference>
<evidence type="ECO:0000313" key="10">
    <source>
        <dbReference type="Proteomes" id="UP000831327"/>
    </source>
</evidence>
<evidence type="ECO:0000256" key="7">
    <source>
        <dbReference type="PIRNR" id="PIRNR002756"/>
    </source>
</evidence>
<dbReference type="SUPFAM" id="SSF53850">
    <property type="entry name" value="Periplasmic binding protein-like II"/>
    <property type="match status" value="1"/>
</dbReference>
<evidence type="ECO:0000256" key="6">
    <source>
        <dbReference type="ARBA" id="ARBA00022592"/>
    </source>
</evidence>
<name>A0ABM7Y4Z3_9PROT</name>
<dbReference type="Proteomes" id="UP000831327">
    <property type="component" value="Chromosome"/>
</dbReference>
<reference evidence="9 10" key="1">
    <citation type="journal article" date="2016" name="Microbes Environ.">
        <title>Phylogenetically diverse aerobic anoxygenic phototrophic bacteria isolated from epilithic biofilms in Tama river, Japan.</title>
        <authorList>
            <person name="Hirose S."/>
            <person name="Matsuura K."/>
            <person name="Haruta S."/>
        </authorList>
    </citation>
    <scope>NUCLEOTIDE SEQUENCE [LARGE SCALE GENOMIC DNA]</scope>
    <source>
        <strain evidence="9 10">S08</strain>
    </source>
</reference>
<dbReference type="PIRSF" id="PIRSF002756">
    <property type="entry name" value="PstS"/>
    <property type="match status" value="1"/>
</dbReference>
<comment type="subunit">
    <text evidence="3 7">The complex is composed of two ATP-binding proteins (PstB), two transmembrane proteins (PstC and PstA) and a solute-binding protein (PstS).</text>
</comment>
<evidence type="ECO:0000256" key="5">
    <source>
        <dbReference type="ARBA" id="ARBA00022448"/>
    </source>
</evidence>
<proteinExistence type="inferred from homology"/>
<evidence type="ECO:0000313" key="9">
    <source>
        <dbReference type="EMBL" id="BDG72966.1"/>
    </source>
</evidence>
<evidence type="ECO:0000256" key="2">
    <source>
        <dbReference type="ARBA" id="ARBA00008725"/>
    </source>
</evidence>
<sequence length="357" mass="37889">MASLPGRTPDQQNDGDTHVNRRTLLLGAGAAMTLPAIGAQAQAAQITGAGASFPNPVYQKWAEAARSAINVQVNYQSVGSGAGINQIRNRTVDFGATDAPLNATQLTEGSLLQFPTVMGSLVAIVNIPGVENDQLKLTGPILADIYLGKITRWNDPRIVAINAGLTLPNLAIAPAYRADGSGTTFVWVSYLSDVSEEFKTRVGVGTSVRFPAGTGARGNEGVAGTVRQVRGAIGYVENAYAITNRLVTTQIQNRDGNFVKPEHETFMAAAGAADWNVPGFAANVVNTAGPQSWPIVAPTFILLPTNPADAARSANVRRFFDWAFKDGDRLAQELEYIPLPQSAKDAVRAAWNRQFGA</sequence>
<comment type="function">
    <text evidence="1 7">Part of the ABC transporter complex PstSACB involved in phosphate import.</text>
</comment>
<dbReference type="PROSITE" id="PS51318">
    <property type="entry name" value="TAT"/>
    <property type="match status" value="1"/>
</dbReference>
<dbReference type="Pfam" id="PF12849">
    <property type="entry name" value="PBP_like_2"/>
    <property type="match status" value="1"/>
</dbReference>